<dbReference type="NCBIfam" id="NF010568">
    <property type="entry name" value="PRK13961.1"/>
    <property type="match status" value="1"/>
</dbReference>
<organism evidence="11 12">
    <name type="scientific">Pterulicium gracile</name>
    <dbReference type="NCBI Taxonomy" id="1884261"/>
    <lineage>
        <taxon>Eukaryota</taxon>
        <taxon>Fungi</taxon>
        <taxon>Dikarya</taxon>
        <taxon>Basidiomycota</taxon>
        <taxon>Agaricomycotina</taxon>
        <taxon>Agaricomycetes</taxon>
        <taxon>Agaricomycetidae</taxon>
        <taxon>Agaricales</taxon>
        <taxon>Pleurotineae</taxon>
        <taxon>Pterulaceae</taxon>
        <taxon>Pterulicium</taxon>
    </lineage>
</organism>
<evidence type="ECO:0000313" key="11">
    <source>
        <dbReference type="EMBL" id="TFK99130.1"/>
    </source>
</evidence>
<dbReference type="PANTHER" id="PTHR43700">
    <property type="entry name" value="PHOSPHORIBOSYLAMINOIMIDAZOLE-SUCCINOCARBOXAMIDE SYNTHASE"/>
    <property type="match status" value="1"/>
</dbReference>
<dbReference type="InterPro" id="IPR001636">
    <property type="entry name" value="SAICAR_synth"/>
</dbReference>
<evidence type="ECO:0000256" key="5">
    <source>
        <dbReference type="ARBA" id="ARBA00022598"/>
    </source>
</evidence>
<evidence type="ECO:0000256" key="4">
    <source>
        <dbReference type="ARBA" id="ARBA00016460"/>
    </source>
</evidence>
<dbReference type="EC" id="6.3.2.6" evidence="3"/>
<feature type="domain" description="SAICAR synthetase/ADE2 N-terminal" evidence="10">
    <location>
        <begin position="15"/>
        <end position="278"/>
    </location>
</feature>
<evidence type="ECO:0000256" key="6">
    <source>
        <dbReference type="ARBA" id="ARBA00022741"/>
    </source>
</evidence>
<dbReference type="PANTHER" id="PTHR43700:SF1">
    <property type="entry name" value="PHOSPHORIBOSYLAMINOIMIDAZOLE-SUCCINOCARBOXAMIDE SYNTHASE"/>
    <property type="match status" value="1"/>
</dbReference>
<keyword evidence="5" id="KW-0436">Ligase</keyword>
<dbReference type="PROSITE" id="PS01058">
    <property type="entry name" value="SAICAR_SYNTHETASE_2"/>
    <property type="match status" value="1"/>
</dbReference>
<protein>
    <recommendedName>
        <fullName evidence="4">Phosphoribosylaminoimidazole-succinocarboxamide synthase</fullName>
        <ecNumber evidence="3">6.3.2.6</ecNumber>
    </recommendedName>
    <alternativeName>
        <fullName evidence="9">SAICAR synthetase</fullName>
    </alternativeName>
</protein>
<dbReference type="FunFam" id="3.30.200.20:FF:000392">
    <property type="entry name" value="Phosphoribosylaminoimidazole-succinocarboxamide synthase"/>
    <property type="match status" value="1"/>
</dbReference>
<dbReference type="AlphaFoldDB" id="A0A5C3QF79"/>
<proteinExistence type="inferred from homology"/>
<dbReference type="FunFam" id="3.30.470.20:FF:000015">
    <property type="entry name" value="Phosphoribosylaminoimidazole-succinocarboxamide synthase"/>
    <property type="match status" value="1"/>
</dbReference>
<keyword evidence="12" id="KW-1185">Reference proteome</keyword>
<evidence type="ECO:0000256" key="3">
    <source>
        <dbReference type="ARBA" id="ARBA00012217"/>
    </source>
</evidence>
<dbReference type="CDD" id="cd01414">
    <property type="entry name" value="SAICAR_synt_Sc"/>
    <property type="match status" value="1"/>
</dbReference>
<evidence type="ECO:0000256" key="1">
    <source>
        <dbReference type="ARBA" id="ARBA00004672"/>
    </source>
</evidence>
<evidence type="ECO:0000256" key="2">
    <source>
        <dbReference type="ARBA" id="ARBA00010190"/>
    </source>
</evidence>
<dbReference type="GO" id="GO:0004639">
    <property type="term" value="F:phosphoribosylaminoimidazolesuccinocarboxamide synthase activity"/>
    <property type="evidence" value="ECO:0007669"/>
    <property type="project" value="UniProtKB-EC"/>
</dbReference>
<dbReference type="OrthoDB" id="9991235at2759"/>
<comment type="similarity">
    <text evidence="2">Belongs to the SAICAR synthetase family.</text>
</comment>
<evidence type="ECO:0000256" key="8">
    <source>
        <dbReference type="ARBA" id="ARBA00022840"/>
    </source>
</evidence>
<dbReference type="NCBIfam" id="TIGR00081">
    <property type="entry name" value="purC"/>
    <property type="match status" value="1"/>
</dbReference>
<dbReference type="Gene3D" id="3.30.200.20">
    <property type="entry name" value="Phosphorylase Kinase, domain 1"/>
    <property type="match status" value="1"/>
</dbReference>
<dbReference type="Proteomes" id="UP000305067">
    <property type="component" value="Unassembled WGS sequence"/>
</dbReference>
<dbReference type="HAMAP" id="MF_00137">
    <property type="entry name" value="SAICAR_synth"/>
    <property type="match status" value="1"/>
</dbReference>
<reference evidence="11 12" key="1">
    <citation type="journal article" date="2019" name="Nat. Ecol. Evol.">
        <title>Megaphylogeny resolves global patterns of mushroom evolution.</title>
        <authorList>
            <person name="Varga T."/>
            <person name="Krizsan K."/>
            <person name="Foldi C."/>
            <person name="Dima B."/>
            <person name="Sanchez-Garcia M."/>
            <person name="Sanchez-Ramirez S."/>
            <person name="Szollosi G.J."/>
            <person name="Szarkandi J.G."/>
            <person name="Papp V."/>
            <person name="Albert L."/>
            <person name="Andreopoulos W."/>
            <person name="Angelini C."/>
            <person name="Antonin V."/>
            <person name="Barry K.W."/>
            <person name="Bougher N.L."/>
            <person name="Buchanan P."/>
            <person name="Buyck B."/>
            <person name="Bense V."/>
            <person name="Catcheside P."/>
            <person name="Chovatia M."/>
            <person name="Cooper J."/>
            <person name="Damon W."/>
            <person name="Desjardin D."/>
            <person name="Finy P."/>
            <person name="Geml J."/>
            <person name="Haridas S."/>
            <person name="Hughes K."/>
            <person name="Justo A."/>
            <person name="Karasinski D."/>
            <person name="Kautmanova I."/>
            <person name="Kiss B."/>
            <person name="Kocsube S."/>
            <person name="Kotiranta H."/>
            <person name="LaButti K.M."/>
            <person name="Lechner B.E."/>
            <person name="Liimatainen K."/>
            <person name="Lipzen A."/>
            <person name="Lukacs Z."/>
            <person name="Mihaltcheva S."/>
            <person name="Morgado L.N."/>
            <person name="Niskanen T."/>
            <person name="Noordeloos M.E."/>
            <person name="Ohm R.A."/>
            <person name="Ortiz-Santana B."/>
            <person name="Ovrebo C."/>
            <person name="Racz N."/>
            <person name="Riley R."/>
            <person name="Savchenko A."/>
            <person name="Shiryaev A."/>
            <person name="Soop K."/>
            <person name="Spirin V."/>
            <person name="Szebenyi C."/>
            <person name="Tomsovsky M."/>
            <person name="Tulloss R.E."/>
            <person name="Uehling J."/>
            <person name="Grigoriev I.V."/>
            <person name="Vagvolgyi C."/>
            <person name="Papp T."/>
            <person name="Martin F.M."/>
            <person name="Miettinen O."/>
            <person name="Hibbett D.S."/>
            <person name="Nagy L.G."/>
        </authorList>
    </citation>
    <scope>NUCLEOTIDE SEQUENCE [LARGE SCALE GENOMIC DNA]</scope>
    <source>
        <strain evidence="11 12">CBS 309.79</strain>
    </source>
</reference>
<keyword evidence="7" id="KW-0658">Purine biosynthesis</keyword>
<evidence type="ECO:0000256" key="9">
    <source>
        <dbReference type="ARBA" id="ARBA00030409"/>
    </source>
</evidence>
<dbReference type="InterPro" id="IPR028923">
    <property type="entry name" value="SAICAR_synt/ADE2_N"/>
</dbReference>
<evidence type="ECO:0000313" key="12">
    <source>
        <dbReference type="Proteomes" id="UP000305067"/>
    </source>
</evidence>
<keyword evidence="6" id="KW-0547">Nucleotide-binding</keyword>
<comment type="pathway">
    <text evidence="1">Purine metabolism; IMP biosynthesis via de novo pathway; 5-amino-1-(5-phospho-D-ribosyl)imidazole-4-carboxamide from 5-amino-1-(5-phospho-D-ribosyl)imidazole-4-carboxylate: step 1/2.</text>
</comment>
<keyword evidence="8" id="KW-0067">ATP-binding</keyword>
<dbReference type="GO" id="GO:0005737">
    <property type="term" value="C:cytoplasm"/>
    <property type="evidence" value="ECO:0007669"/>
    <property type="project" value="TreeGrafter"/>
</dbReference>
<dbReference type="InterPro" id="IPR018236">
    <property type="entry name" value="SAICAR_synthetase_CS"/>
</dbReference>
<gene>
    <name evidence="11" type="ORF">BDV98DRAFT_511199</name>
</gene>
<accession>A0A5C3QF79</accession>
<dbReference type="Gene3D" id="3.30.470.20">
    <property type="entry name" value="ATP-grasp fold, B domain"/>
    <property type="match status" value="1"/>
</dbReference>
<dbReference type="Pfam" id="PF01259">
    <property type="entry name" value="SAICAR_synt"/>
    <property type="match status" value="1"/>
</dbReference>
<evidence type="ECO:0000259" key="10">
    <source>
        <dbReference type="Pfam" id="PF01259"/>
    </source>
</evidence>
<dbReference type="GO" id="GO:0005524">
    <property type="term" value="F:ATP binding"/>
    <property type="evidence" value="ECO:0007669"/>
    <property type="project" value="UniProtKB-KW"/>
</dbReference>
<dbReference type="GO" id="GO:0006189">
    <property type="term" value="P:'de novo' IMP biosynthetic process"/>
    <property type="evidence" value="ECO:0007669"/>
    <property type="project" value="UniProtKB-UniPathway"/>
</dbReference>
<dbReference type="STRING" id="1884261.A0A5C3QF79"/>
<sequence length="319" mass="35795">MAALTDTDLPSLKLLAKGKVRNVYETSSPDLLLFVATDRISAYDVILRNGIPDKGKLLTEISLFWFSKLEHIIPNHFVTADVDKMPEEVRQYREQLEGRAMLVRRAKVVPLEAIVRGYIAGRSSLNHRLGSAWEEYKKTGTAHRIPLPAGLKECEKLPVPLFTPSTKAEQGDHDENISQDEAAKLIGKELTDKIATVSLQLYQSAAAFALERGLILADTKFEFGLVPSASDPAKEELILVDEVLTMDSSRYWPLDSYKPGANQPSYDKQYVRDWLRSMGFKKGLESGPEDKKGQGWEIEESVVQGTRERYVEAVSRLTK</sequence>
<name>A0A5C3QF79_9AGAR</name>
<evidence type="ECO:0000256" key="7">
    <source>
        <dbReference type="ARBA" id="ARBA00022755"/>
    </source>
</evidence>
<dbReference type="SUPFAM" id="SSF56104">
    <property type="entry name" value="SAICAR synthase-like"/>
    <property type="match status" value="1"/>
</dbReference>
<dbReference type="EMBL" id="ML178835">
    <property type="protein sequence ID" value="TFK99130.1"/>
    <property type="molecule type" value="Genomic_DNA"/>
</dbReference>
<dbReference type="UniPathway" id="UPA00074">
    <property type="reaction ID" value="UER00131"/>
</dbReference>